<reference evidence="2 3" key="1">
    <citation type="submission" date="2017-09" db="EMBL/GenBank/DDBJ databases">
        <authorList>
            <consortium name="International Durum Wheat Genome Sequencing Consortium (IDWGSC)"/>
            <person name="Milanesi L."/>
        </authorList>
    </citation>
    <scope>NUCLEOTIDE SEQUENCE [LARGE SCALE GENOMIC DNA]</scope>
    <source>
        <strain evidence="3">cv. Svevo</strain>
    </source>
</reference>
<accession>A0A9R1PJJ6</accession>
<evidence type="ECO:0000313" key="2">
    <source>
        <dbReference type="EMBL" id="VAH44665.1"/>
    </source>
</evidence>
<name>A0A9R1PJJ6_TRITD</name>
<feature type="transmembrane region" description="Helical" evidence="1">
    <location>
        <begin position="67"/>
        <end position="88"/>
    </location>
</feature>
<dbReference type="Gramene" id="TRITD2Bv1G081920.1">
    <property type="protein sequence ID" value="TRITD2Bv1G081920.1"/>
    <property type="gene ID" value="TRITD2Bv1G081920"/>
</dbReference>
<keyword evidence="1" id="KW-0472">Membrane</keyword>
<dbReference type="EMBL" id="LT934114">
    <property type="protein sequence ID" value="VAH44665.1"/>
    <property type="molecule type" value="Genomic_DNA"/>
</dbReference>
<evidence type="ECO:0000256" key="1">
    <source>
        <dbReference type="SAM" id="Phobius"/>
    </source>
</evidence>
<sequence>MLHQSGSVIVLISEKTCIAVLLHRQAFSAGFLSHLCSVVPWSFSLLQGLSQVRPGHASVLPPCRLRVCVLSMLDAACLLACHWVLVAAGLLQQMLLCCIYLYNACILYAAMLYFILTLLLLLLTC</sequence>
<dbReference type="AlphaFoldDB" id="A0A9R1PJJ6"/>
<evidence type="ECO:0000313" key="3">
    <source>
        <dbReference type="Proteomes" id="UP000324705"/>
    </source>
</evidence>
<keyword evidence="1" id="KW-0812">Transmembrane</keyword>
<keyword evidence="3" id="KW-1185">Reference proteome</keyword>
<protein>
    <submittedName>
        <fullName evidence="2">Uncharacterized protein</fullName>
    </submittedName>
</protein>
<keyword evidence="1" id="KW-1133">Transmembrane helix</keyword>
<feature type="transmembrane region" description="Helical" evidence="1">
    <location>
        <begin position="100"/>
        <end position="123"/>
    </location>
</feature>
<organism evidence="2 3">
    <name type="scientific">Triticum turgidum subsp. durum</name>
    <name type="common">Durum wheat</name>
    <name type="synonym">Triticum durum</name>
    <dbReference type="NCBI Taxonomy" id="4567"/>
    <lineage>
        <taxon>Eukaryota</taxon>
        <taxon>Viridiplantae</taxon>
        <taxon>Streptophyta</taxon>
        <taxon>Embryophyta</taxon>
        <taxon>Tracheophyta</taxon>
        <taxon>Spermatophyta</taxon>
        <taxon>Magnoliopsida</taxon>
        <taxon>Liliopsida</taxon>
        <taxon>Poales</taxon>
        <taxon>Poaceae</taxon>
        <taxon>BOP clade</taxon>
        <taxon>Pooideae</taxon>
        <taxon>Triticodae</taxon>
        <taxon>Triticeae</taxon>
        <taxon>Triticinae</taxon>
        <taxon>Triticum</taxon>
    </lineage>
</organism>
<dbReference type="Proteomes" id="UP000324705">
    <property type="component" value="Chromosome 2B"/>
</dbReference>
<gene>
    <name evidence="2" type="ORF">TRITD_2Bv1G081920</name>
</gene>
<proteinExistence type="predicted"/>